<dbReference type="PATRIC" id="fig|266834.11.peg.356"/>
<dbReference type="KEGG" id="sme:SMa0645"/>
<dbReference type="EMBL" id="AE006469">
    <property type="protein sequence ID" value="AAK64998.1"/>
    <property type="molecule type" value="Genomic_DNA"/>
</dbReference>
<evidence type="ECO:0000313" key="3">
    <source>
        <dbReference type="Proteomes" id="UP000001976"/>
    </source>
</evidence>
<protein>
    <submittedName>
        <fullName evidence="2">Uncharacterized protein</fullName>
    </submittedName>
</protein>
<evidence type="ECO:0000256" key="1">
    <source>
        <dbReference type="SAM" id="MobiDB-lite"/>
    </source>
</evidence>
<dbReference type="EnsemblBacteria" id="AAK64998">
    <property type="protein sequence ID" value="AAK64998"/>
    <property type="gene ID" value="SMa0645"/>
</dbReference>
<keyword evidence="3" id="KW-1185">Reference proteome</keyword>
<gene>
    <name evidence="2" type="ORF">SMa0645</name>
</gene>
<reference evidence="3" key="2">
    <citation type="journal article" date="2001" name="Science">
        <title>The composite genome of the legume symbiont Sinorhizobium meliloti.</title>
        <authorList>
            <person name="Galibert F."/>
            <person name="Finan T.M."/>
            <person name="Long S.R."/>
            <person name="Puehler A."/>
            <person name="Abola P."/>
            <person name="Ampe F."/>
            <person name="Barloy-Hubler F."/>
            <person name="Barnett M.J."/>
            <person name="Becker A."/>
            <person name="Boistard P."/>
            <person name="Bothe G."/>
            <person name="Boutry M."/>
            <person name="Bowser L."/>
            <person name="Buhrmester J."/>
            <person name="Cadieu E."/>
            <person name="Capela D."/>
            <person name="Chain P."/>
            <person name="Cowie A."/>
            <person name="Davis R.W."/>
            <person name="Dreano S."/>
            <person name="Federspiel N.A."/>
            <person name="Fisher R.F."/>
            <person name="Gloux S."/>
            <person name="Godrie T."/>
            <person name="Goffeau A."/>
            <person name="Golding B."/>
            <person name="Gouzy J."/>
            <person name="Gurjal M."/>
            <person name="Hernandez-Lucas I."/>
            <person name="Hong A."/>
            <person name="Huizar L."/>
            <person name="Hyman R.W."/>
            <person name="Jones T."/>
            <person name="Kahn D."/>
            <person name="Kahn M.L."/>
            <person name="Kalman S."/>
            <person name="Keating D.H."/>
            <person name="Kiss E."/>
            <person name="Komp C."/>
            <person name="Lelaure V."/>
            <person name="Masuy D."/>
            <person name="Palm C."/>
            <person name="Peck M.C."/>
            <person name="Pohl T.M."/>
            <person name="Portetelle D."/>
            <person name="Purnelle B."/>
            <person name="Ramsperger U."/>
            <person name="Surzycki R."/>
            <person name="Thebault P."/>
            <person name="Vandenbol M."/>
            <person name="Vorhoelter F.J."/>
            <person name="Weidner S."/>
            <person name="Wells D.H."/>
            <person name="Wong K."/>
            <person name="Yeh K.-C."/>
            <person name="Batut J."/>
        </authorList>
    </citation>
    <scope>NUCLEOTIDE SEQUENCE [LARGE SCALE GENOMIC DNA]</scope>
    <source>
        <strain evidence="3">1021</strain>
        <plasmid evidence="3">Plasmid pSymA</plasmid>
    </source>
</reference>
<feature type="region of interest" description="Disordered" evidence="1">
    <location>
        <begin position="52"/>
        <end position="85"/>
    </location>
</feature>
<proteinExistence type="predicted"/>
<feature type="compositionally biased region" description="Low complexity" evidence="1">
    <location>
        <begin position="52"/>
        <end position="61"/>
    </location>
</feature>
<feature type="compositionally biased region" description="Basic and acidic residues" evidence="1">
    <location>
        <begin position="72"/>
        <end position="83"/>
    </location>
</feature>
<dbReference type="HOGENOM" id="CLU_2275216_0_0_5"/>
<reference evidence="2 3" key="1">
    <citation type="journal article" date="2001" name="Proc. Natl. Acad. Sci. U.S.A.">
        <title>Nucleotide sequence and predicted functions of the entire Sinorhizobium meliloti pSymA megaplasmid.</title>
        <authorList>
            <person name="Barnett M.J."/>
            <person name="Fisher R.F."/>
            <person name="Jones T."/>
            <person name="Komp C."/>
            <person name="Abola A.P."/>
            <person name="Barloy-Hubler F."/>
            <person name="Bowser L."/>
            <person name="Capela D."/>
            <person name="Galibert F."/>
            <person name="Gouzy J."/>
            <person name="Gurjal M."/>
            <person name="Hong A."/>
            <person name="Huizar L."/>
            <person name="Hyman R.W."/>
            <person name="Kahn D."/>
            <person name="Kahn M.L."/>
            <person name="Kalman S."/>
            <person name="Keating D.H."/>
            <person name="Palm C."/>
            <person name="Peck M.C."/>
            <person name="Surzycki R."/>
            <person name="Wells D.H."/>
            <person name="Yeh K.-C."/>
            <person name="Davis R.W."/>
            <person name="Federspiel N.A."/>
            <person name="Long S.R."/>
        </authorList>
    </citation>
    <scope>NUCLEOTIDE SEQUENCE [LARGE SCALE GENOMIC DNA]</scope>
    <source>
        <strain evidence="2 3">1021</strain>
        <plasmid evidence="3">Plasmid pSymA</plasmid>
    </source>
</reference>
<sequence>MQNDIGGELVHLEDLVLDDATKNVRTPTHELTIPLGLSAAGLRSLRGRDFVSGSPAASSAADGTVEVTTDPDVDRSTEGRDESNGDVSVFGAEFVAIDAVLA</sequence>
<dbReference type="AlphaFoldDB" id="Q92ZV8"/>
<organism evidence="2 3">
    <name type="scientific">Rhizobium meliloti (strain 1021)</name>
    <name type="common">Ensifer meliloti</name>
    <name type="synonym">Sinorhizobium meliloti</name>
    <dbReference type="NCBI Taxonomy" id="266834"/>
    <lineage>
        <taxon>Bacteria</taxon>
        <taxon>Pseudomonadati</taxon>
        <taxon>Pseudomonadota</taxon>
        <taxon>Alphaproteobacteria</taxon>
        <taxon>Hyphomicrobiales</taxon>
        <taxon>Rhizobiaceae</taxon>
        <taxon>Sinorhizobium/Ensifer group</taxon>
        <taxon>Sinorhizobium</taxon>
    </lineage>
</organism>
<name>Q92ZV8_RHIME</name>
<geneLocation type="plasmid" evidence="2 3">
    <name>pSymA</name>
</geneLocation>
<dbReference type="Proteomes" id="UP000001976">
    <property type="component" value="Plasmid pSymA"/>
</dbReference>
<keyword evidence="2" id="KW-0614">Plasmid</keyword>
<evidence type="ECO:0000313" key="2">
    <source>
        <dbReference type="EMBL" id="AAK64998.1"/>
    </source>
</evidence>
<accession>Q92ZV8</accession>
<dbReference type="PIR" id="D95304">
    <property type="entry name" value="D95304"/>
</dbReference>